<evidence type="ECO:0000313" key="1">
    <source>
        <dbReference type="EMBL" id="SVE18613.1"/>
    </source>
</evidence>
<reference evidence="1" key="1">
    <citation type="submission" date="2018-05" db="EMBL/GenBank/DDBJ databases">
        <authorList>
            <person name="Lanie J.A."/>
            <person name="Ng W.-L."/>
            <person name="Kazmierczak K.M."/>
            <person name="Andrzejewski T.M."/>
            <person name="Davidsen T.M."/>
            <person name="Wayne K.J."/>
            <person name="Tettelin H."/>
            <person name="Glass J.I."/>
            <person name="Rusch D."/>
            <person name="Podicherti R."/>
            <person name="Tsui H.-C.T."/>
            <person name="Winkler M.E."/>
        </authorList>
    </citation>
    <scope>NUCLEOTIDE SEQUENCE</scope>
</reference>
<proteinExistence type="predicted"/>
<name>A0A383BFL9_9ZZZZ</name>
<dbReference type="AlphaFoldDB" id="A0A383BFL9"/>
<protein>
    <submittedName>
        <fullName evidence="1">Uncharacterized protein</fullName>
    </submittedName>
</protein>
<organism evidence="1">
    <name type="scientific">marine metagenome</name>
    <dbReference type="NCBI Taxonomy" id="408172"/>
    <lineage>
        <taxon>unclassified sequences</taxon>
        <taxon>metagenomes</taxon>
        <taxon>ecological metagenomes</taxon>
    </lineage>
</organism>
<gene>
    <name evidence="1" type="ORF">METZ01_LOCUS471467</name>
</gene>
<dbReference type="EMBL" id="UINC01199948">
    <property type="protein sequence ID" value="SVE18613.1"/>
    <property type="molecule type" value="Genomic_DNA"/>
</dbReference>
<sequence>MVPLSPTAMKVLFPKVTSERLSVLPSALEVHVDP</sequence>
<accession>A0A383BFL9</accession>
<feature type="non-terminal residue" evidence="1">
    <location>
        <position position="34"/>
    </location>
</feature>